<evidence type="ECO:0000256" key="5">
    <source>
        <dbReference type="ARBA" id="ARBA00023163"/>
    </source>
</evidence>
<dbReference type="PANTHER" id="PTHR11078:SF3">
    <property type="entry name" value="ANTITERMINATION NUSB DOMAIN-CONTAINING PROTEIN"/>
    <property type="match status" value="1"/>
</dbReference>
<name>A0ABS1IX69_9FIRM</name>
<evidence type="ECO:0000313" key="8">
    <source>
        <dbReference type="EMBL" id="MBK5896488.1"/>
    </source>
</evidence>
<reference evidence="8 9" key="1">
    <citation type="submission" date="2021-01" db="EMBL/GenBank/DDBJ databases">
        <title>Isolation and description of Catonella massiliensis sp. nov., a novel Catonella species, isolated from a stable periodontitis subject.</title>
        <authorList>
            <person name="Antezack A."/>
            <person name="Boxberger M."/>
            <person name="La Scola B."/>
            <person name="Monnet-Corti V."/>
        </authorList>
    </citation>
    <scope>NUCLEOTIDE SEQUENCE [LARGE SCALE GENOMIC DNA]</scope>
    <source>
        <strain evidence="8 9">Marseille-Q4567</strain>
    </source>
</reference>
<evidence type="ECO:0000256" key="1">
    <source>
        <dbReference type="ARBA" id="ARBA00005952"/>
    </source>
</evidence>
<organism evidence="8 9">
    <name type="scientific">Catonella massiliensis</name>
    <dbReference type="NCBI Taxonomy" id="2799636"/>
    <lineage>
        <taxon>Bacteria</taxon>
        <taxon>Bacillati</taxon>
        <taxon>Bacillota</taxon>
        <taxon>Clostridia</taxon>
        <taxon>Lachnospirales</taxon>
        <taxon>Lachnospiraceae</taxon>
        <taxon>Catonella</taxon>
    </lineage>
</organism>
<keyword evidence="2 6" id="KW-0889">Transcription antitermination</keyword>
<dbReference type="SUPFAM" id="SSF48013">
    <property type="entry name" value="NusB-like"/>
    <property type="match status" value="1"/>
</dbReference>
<comment type="caution">
    <text evidence="8">The sequence shown here is derived from an EMBL/GenBank/DDBJ whole genome shotgun (WGS) entry which is preliminary data.</text>
</comment>
<keyword evidence="4 6" id="KW-0805">Transcription regulation</keyword>
<dbReference type="InterPro" id="IPR011605">
    <property type="entry name" value="NusB_fam"/>
</dbReference>
<dbReference type="InterPro" id="IPR006027">
    <property type="entry name" value="NusB_RsmB_TIM44"/>
</dbReference>
<dbReference type="Pfam" id="PF01029">
    <property type="entry name" value="NusB"/>
    <property type="match status" value="1"/>
</dbReference>
<dbReference type="PANTHER" id="PTHR11078">
    <property type="entry name" value="N UTILIZATION SUBSTANCE PROTEIN B-RELATED"/>
    <property type="match status" value="1"/>
</dbReference>
<sequence>MTRREFREHTAKLTFVFEFYPEDEWKEQFEAYADYAEIKEEDRENLWKRVLAVEEKKAEIDSFIDGASKKWRINRISKTDLMLLRVAVYEIKFDLEIPDKVSVNEAVELAKIYGGDESPAFINGVLAKFMTEDKSGEEK</sequence>
<dbReference type="EMBL" id="JAEPRJ010000001">
    <property type="protein sequence ID" value="MBK5896488.1"/>
    <property type="molecule type" value="Genomic_DNA"/>
</dbReference>
<dbReference type="RefSeq" id="WP_208428055.1">
    <property type="nucleotide sequence ID" value="NZ_JAEPRJ010000001.1"/>
</dbReference>
<evidence type="ECO:0000313" key="9">
    <source>
        <dbReference type="Proteomes" id="UP000604730"/>
    </source>
</evidence>
<evidence type="ECO:0000259" key="7">
    <source>
        <dbReference type="Pfam" id="PF01029"/>
    </source>
</evidence>
<comment type="similarity">
    <text evidence="1 6">Belongs to the NusB family.</text>
</comment>
<proteinExistence type="inferred from homology"/>
<dbReference type="Proteomes" id="UP000604730">
    <property type="component" value="Unassembled WGS sequence"/>
</dbReference>
<protein>
    <recommendedName>
        <fullName evidence="6">Transcription antitermination protein NusB</fullName>
    </recommendedName>
    <alternativeName>
        <fullName evidence="6">Antitermination factor NusB</fullName>
    </alternativeName>
</protein>
<keyword evidence="9" id="KW-1185">Reference proteome</keyword>
<evidence type="ECO:0000256" key="6">
    <source>
        <dbReference type="HAMAP-Rule" id="MF_00073"/>
    </source>
</evidence>
<dbReference type="HAMAP" id="MF_00073">
    <property type="entry name" value="NusB"/>
    <property type="match status" value="1"/>
</dbReference>
<gene>
    <name evidence="6 8" type="primary">nusB</name>
    <name evidence="8" type="ORF">JJN12_01630</name>
</gene>
<keyword evidence="3 6" id="KW-0694">RNA-binding</keyword>
<comment type="function">
    <text evidence="6">Involved in transcription antitermination. Required for transcription of ribosomal RNA (rRNA) genes. Binds specifically to the boxA antiterminator sequence of the ribosomal RNA (rrn) operons.</text>
</comment>
<dbReference type="Gene3D" id="1.10.940.10">
    <property type="entry name" value="NusB-like"/>
    <property type="match status" value="1"/>
</dbReference>
<evidence type="ECO:0000256" key="2">
    <source>
        <dbReference type="ARBA" id="ARBA00022814"/>
    </source>
</evidence>
<dbReference type="InterPro" id="IPR035926">
    <property type="entry name" value="NusB-like_sf"/>
</dbReference>
<dbReference type="NCBIfam" id="TIGR01951">
    <property type="entry name" value="nusB"/>
    <property type="match status" value="1"/>
</dbReference>
<feature type="domain" description="NusB/RsmB/TIM44" evidence="7">
    <location>
        <begin position="7"/>
        <end position="130"/>
    </location>
</feature>
<accession>A0ABS1IX69</accession>
<evidence type="ECO:0000256" key="4">
    <source>
        <dbReference type="ARBA" id="ARBA00023015"/>
    </source>
</evidence>
<keyword evidence="5 6" id="KW-0804">Transcription</keyword>
<evidence type="ECO:0000256" key="3">
    <source>
        <dbReference type="ARBA" id="ARBA00022884"/>
    </source>
</evidence>